<dbReference type="PROSITE" id="PS50109">
    <property type="entry name" value="HIS_KIN"/>
    <property type="match status" value="1"/>
</dbReference>
<dbReference type="InterPro" id="IPR003594">
    <property type="entry name" value="HATPase_dom"/>
</dbReference>
<dbReference type="InterPro" id="IPR036890">
    <property type="entry name" value="HATPase_C_sf"/>
</dbReference>
<dbReference type="EMBL" id="LSFI01000025">
    <property type="protein sequence ID" value="OAG27590.1"/>
    <property type="molecule type" value="Genomic_DNA"/>
</dbReference>
<dbReference type="Pfam" id="PF00072">
    <property type="entry name" value="Response_reg"/>
    <property type="match status" value="1"/>
</dbReference>
<feature type="domain" description="Response regulatory" evidence="6">
    <location>
        <begin position="683"/>
        <end position="799"/>
    </location>
</feature>
<dbReference type="SUPFAM" id="SSF55874">
    <property type="entry name" value="ATPase domain of HSP90 chaperone/DNA topoisomerase II/histidine kinase"/>
    <property type="match status" value="1"/>
</dbReference>
<dbReference type="CDD" id="cd00082">
    <property type="entry name" value="HisKA"/>
    <property type="match status" value="1"/>
</dbReference>
<dbReference type="AlphaFoldDB" id="A0A177E832"/>
<dbReference type="Gene3D" id="1.10.287.130">
    <property type="match status" value="1"/>
</dbReference>
<feature type="modified residue" description="4-aspartylphosphate" evidence="4">
    <location>
        <position position="734"/>
    </location>
</feature>
<evidence type="ECO:0000256" key="2">
    <source>
        <dbReference type="ARBA" id="ARBA00012438"/>
    </source>
</evidence>
<dbReference type="CDD" id="cd17536">
    <property type="entry name" value="REC_YesN-like"/>
    <property type="match status" value="1"/>
</dbReference>
<dbReference type="PANTHER" id="PTHR43547">
    <property type="entry name" value="TWO-COMPONENT HISTIDINE KINASE"/>
    <property type="match status" value="1"/>
</dbReference>
<name>A0A177E832_9BACT</name>
<dbReference type="InterPro" id="IPR005467">
    <property type="entry name" value="His_kinase_dom"/>
</dbReference>
<dbReference type="Pfam" id="PF00512">
    <property type="entry name" value="HisKA"/>
    <property type="match status" value="1"/>
</dbReference>
<evidence type="ECO:0000256" key="3">
    <source>
        <dbReference type="ARBA" id="ARBA00022553"/>
    </source>
</evidence>
<dbReference type="Gene3D" id="3.40.50.2300">
    <property type="match status" value="1"/>
</dbReference>
<evidence type="ECO:0000259" key="6">
    <source>
        <dbReference type="PROSITE" id="PS50110"/>
    </source>
</evidence>
<keyword evidence="8" id="KW-1185">Reference proteome</keyword>
<dbReference type="SUPFAM" id="SSF55785">
    <property type="entry name" value="PYP-like sensor domain (PAS domain)"/>
    <property type="match status" value="2"/>
</dbReference>
<accession>A0A177E832</accession>
<proteinExistence type="predicted"/>
<dbReference type="Proteomes" id="UP000076964">
    <property type="component" value="Unassembled WGS sequence"/>
</dbReference>
<dbReference type="PRINTS" id="PR00344">
    <property type="entry name" value="BCTRLSENSOR"/>
</dbReference>
<keyword evidence="3 4" id="KW-0597">Phosphoprotein</keyword>
<evidence type="ECO:0000313" key="8">
    <source>
        <dbReference type="Proteomes" id="UP000076964"/>
    </source>
</evidence>
<dbReference type="Pfam" id="PF13426">
    <property type="entry name" value="PAS_9"/>
    <property type="match status" value="1"/>
</dbReference>
<dbReference type="GO" id="GO:0000155">
    <property type="term" value="F:phosphorelay sensor kinase activity"/>
    <property type="evidence" value="ECO:0007669"/>
    <property type="project" value="InterPro"/>
</dbReference>
<dbReference type="Gene3D" id="3.30.450.20">
    <property type="entry name" value="PAS domain"/>
    <property type="match status" value="2"/>
</dbReference>
<dbReference type="InterPro" id="IPR003661">
    <property type="entry name" value="HisK_dim/P_dom"/>
</dbReference>
<feature type="domain" description="Histidine kinase" evidence="5">
    <location>
        <begin position="439"/>
        <end position="654"/>
    </location>
</feature>
<evidence type="ECO:0000256" key="4">
    <source>
        <dbReference type="PROSITE-ProRule" id="PRU00169"/>
    </source>
</evidence>
<dbReference type="SUPFAM" id="SSF47384">
    <property type="entry name" value="Homodimeric domain of signal transducing histidine kinase"/>
    <property type="match status" value="1"/>
</dbReference>
<reference evidence="7 8" key="1">
    <citation type="submission" date="2016-02" db="EMBL/GenBank/DDBJ databases">
        <title>Draft genome sequence of Thermodesulfatator sp. S606.</title>
        <authorList>
            <person name="Lai Q."/>
            <person name="Cao J."/>
            <person name="Dupont S."/>
            <person name="Shao Z."/>
            <person name="Jebbar M."/>
            <person name="Alain K."/>
        </authorList>
    </citation>
    <scope>NUCLEOTIDE SEQUENCE [LARGE SCALE GENOMIC DNA]</scope>
    <source>
        <strain evidence="7 8">S606</strain>
    </source>
</reference>
<dbReference type="SMART" id="SM00388">
    <property type="entry name" value="HisKA"/>
    <property type="match status" value="1"/>
</dbReference>
<comment type="caution">
    <text evidence="7">The sequence shown here is derived from an EMBL/GenBank/DDBJ whole genome shotgun (WGS) entry which is preliminary data.</text>
</comment>
<dbReference type="STRING" id="1795632.TH606_06015"/>
<dbReference type="Pfam" id="PF13188">
    <property type="entry name" value="PAS_8"/>
    <property type="match status" value="1"/>
</dbReference>
<dbReference type="Pfam" id="PF02518">
    <property type="entry name" value="HATPase_c"/>
    <property type="match status" value="1"/>
</dbReference>
<dbReference type="InterPro" id="IPR036097">
    <property type="entry name" value="HisK_dim/P_sf"/>
</dbReference>
<dbReference type="InterPro" id="IPR035965">
    <property type="entry name" value="PAS-like_dom_sf"/>
</dbReference>
<organism evidence="7 8">
    <name type="scientific">Thermodesulfatator autotrophicus</name>
    <dbReference type="NCBI Taxonomy" id="1795632"/>
    <lineage>
        <taxon>Bacteria</taxon>
        <taxon>Pseudomonadati</taxon>
        <taxon>Thermodesulfobacteriota</taxon>
        <taxon>Thermodesulfobacteria</taxon>
        <taxon>Thermodesulfobacteriales</taxon>
        <taxon>Thermodesulfatatoraceae</taxon>
        <taxon>Thermodesulfatator</taxon>
    </lineage>
</organism>
<dbReference type="PROSITE" id="PS50110">
    <property type="entry name" value="RESPONSE_REGULATORY"/>
    <property type="match status" value="1"/>
</dbReference>
<evidence type="ECO:0000259" key="5">
    <source>
        <dbReference type="PROSITE" id="PS50109"/>
    </source>
</evidence>
<dbReference type="InterPro" id="IPR001789">
    <property type="entry name" value="Sig_transdc_resp-reg_receiver"/>
</dbReference>
<dbReference type="InterPro" id="IPR004358">
    <property type="entry name" value="Sig_transdc_His_kin-like_C"/>
</dbReference>
<dbReference type="EC" id="2.7.13.3" evidence="2"/>
<dbReference type="NCBIfam" id="TIGR00229">
    <property type="entry name" value="sensory_box"/>
    <property type="match status" value="1"/>
</dbReference>
<protein>
    <recommendedName>
        <fullName evidence="2">histidine kinase</fullName>
        <ecNumber evidence="2">2.7.13.3</ecNumber>
    </recommendedName>
</protein>
<gene>
    <name evidence="7" type="ORF">TH606_06015</name>
</gene>
<evidence type="ECO:0000256" key="1">
    <source>
        <dbReference type="ARBA" id="ARBA00000085"/>
    </source>
</evidence>
<sequence length="804" mass="93160">MILGEIAEGTEIIVESKNTEELRSAKFLEIVNTLFTSQYHLPLDKFLKGIVELFKLKGAAVYYNHLDYRWQLIATLASQYIHPDEKERFPDIIEYQEAWPSLETRFSEGERVMLTREEVEALGFFDSAKHHVFGFPLFEGRWWSGLLLVDFGERKPLSENLIILDEMAKTLSLAIKRQKREREYLDVSRVFQELLNNIPYLVILSDLQGRWLLTNKECLRFFNLRRGFQGQTFEHLKQVRPQYQELLDRLNKLTKSLPDQGAPAKEVFKLKIDGKVKWWEFLLIPFKCDSERRVLILGRDITSFKLAQERLLAILENLPAMVYIVHPETHTILYHNSLFKEFFGQSLINKGPCHEFLFGKDKVCEFCSLKRPSPGHHEQKEIFDEKHNRWLKIHEVYIHWLDRQLVRLGMIEDITEIKQQEERIIKAQKAEVVSKMSATIAHEFNNILAIITGYLDLIKLKAREDPKILGYIEKIIQAVQSGSSLIKQFLILSGQSYDKDIEKREYELNTFIKEQQEIFKKLLGEGIELKLDLSEDPLPVSLSRDELQHIFTNLLLNAKEAMPEGGEISLTTRRVETSKGPAALLRVKDSGIGIAKKDLAHIFEPFYTTKPSGKGTGLGLNVILSLVRRCGGEIKVESEPQRGTTFELILPLNMNVETIGLTGEKDHLSEKEKRGQVVGGKKTILIVEDEAHIREMLVEMLSNLDYEVIPAENGEEALEKIEQKNYQIDLIITDVVMPKMDGVKLYREVQKIIPEVPVIFISGYAEHILERYGFDEKCFRIIKKPFTFQQLLEEIDKIFNRLSF</sequence>
<dbReference type="InterPro" id="IPR011006">
    <property type="entry name" value="CheY-like_superfamily"/>
</dbReference>
<dbReference type="SUPFAM" id="SSF52172">
    <property type="entry name" value="CheY-like"/>
    <property type="match status" value="1"/>
</dbReference>
<dbReference type="SMART" id="SM00448">
    <property type="entry name" value="REC"/>
    <property type="match status" value="1"/>
</dbReference>
<dbReference type="PANTHER" id="PTHR43547:SF2">
    <property type="entry name" value="HYBRID SIGNAL TRANSDUCTION HISTIDINE KINASE C"/>
    <property type="match status" value="1"/>
</dbReference>
<evidence type="ECO:0000313" key="7">
    <source>
        <dbReference type="EMBL" id="OAG27590.1"/>
    </source>
</evidence>
<comment type="catalytic activity">
    <reaction evidence="1">
        <text>ATP + protein L-histidine = ADP + protein N-phospho-L-histidine.</text>
        <dbReference type="EC" id="2.7.13.3"/>
    </reaction>
</comment>
<dbReference type="SMART" id="SM00091">
    <property type="entry name" value="PAS"/>
    <property type="match status" value="2"/>
</dbReference>
<dbReference type="Gene3D" id="3.30.565.10">
    <property type="entry name" value="Histidine kinase-like ATPase, C-terminal domain"/>
    <property type="match status" value="1"/>
</dbReference>
<dbReference type="SMART" id="SM00387">
    <property type="entry name" value="HATPase_c"/>
    <property type="match status" value="1"/>
</dbReference>
<dbReference type="InterPro" id="IPR000014">
    <property type="entry name" value="PAS"/>
</dbReference>